<dbReference type="OrthoDB" id="10307054at2759"/>
<accession>F4S933</accession>
<dbReference type="KEGG" id="mlr:MELLADRAFT_69009"/>
<dbReference type="GeneID" id="18931152"/>
<dbReference type="HOGENOM" id="CLU_1796907_0_0_1"/>
<evidence type="ECO:0000313" key="2">
    <source>
        <dbReference type="EMBL" id="EGF98856.1"/>
    </source>
</evidence>
<feature type="region of interest" description="Disordered" evidence="1">
    <location>
        <begin position="37"/>
        <end position="59"/>
    </location>
</feature>
<dbReference type="EMBL" id="GL883168">
    <property type="protein sequence ID" value="EGF98856.1"/>
    <property type="molecule type" value="Genomic_DNA"/>
</dbReference>
<dbReference type="VEuPathDB" id="FungiDB:MELLADRAFT_69009"/>
<evidence type="ECO:0000256" key="1">
    <source>
        <dbReference type="SAM" id="MobiDB-lite"/>
    </source>
</evidence>
<sequence>MVNSIRSASTYFSKFFESVNNYTQDIHTEVSSRCASTSPCNSAHPPTYSTTPPPYEDASTPPSYSAAIGGLSMVDRTNRDFKIYERDLKALAIEWSRRKHYGYENRLEELLTCKNFSLLYFNTKLVTTRKAYLPAIAVVYDGLY</sequence>
<dbReference type="InParanoid" id="F4S933"/>
<evidence type="ECO:0000313" key="3">
    <source>
        <dbReference type="Proteomes" id="UP000001072"/>
    </source>
</evidence>
<reference evidence="3" key="1">
    <citation type="journal article" date="2011" name="Proc. Natl. Acad. Sci. U.S.A.">
        <title>Obligate biotrophy features unraveled by the genomic analysis of rust fungi.</title>
        <authorList>
            <person name="Duplessis S."/>
            <person name="Cuomo C.A."/>
            <person name="Lin Y.-C."/>
            <person name="Aerts A."/>
            <person name="Tisserant E."/>
            <person name="Veneault-Fourrey C."/>
            <person name="Joly D.L."/>
            <person name="Hacquard S."/>
            <person name="Amselem J."/>
            <person name="Cantarel B.L."/>
            <person name="Chiu R."/>
            <person name="Coutinho P.M."/>
            <person name="Feau N."/>
            <person name="Field M."/>
            <person name="Frey P."/>
            <person name="Gelhaye E."/>
            <person name="Goldberg J."/>
            <person name="Grabherr M.G."/>
            <person name="Kodira C.D."/>
            <person name="Kohler A."/>
            <person name="Kuees U."/>
            <person name="Lindquist E.A."/>
            <person name="Lucas S.M."/>
            <person name="Mago R."/>
            <person name="Mauceli E."/>
            <person name="Morin E."/>
            <person name="Murat C."/>
            <person name="Pangilinan J.L."/>
            <person name="Park R."/>
            <person name="Pearson M."/>
            <person name="Quesneville H."/>
            <person name="Rouhier N."/>
            <person name="Sakthikumar S."/>
            <person name="Salamov A.A."/>
            <person name="Schmutz J."/>
            <person name="Selles B."/>
            <person name="Shapiro H."/>
            <person name="Tanguay P."/>
            <person name="Tuskan G.A."/>
            <person name="Henrissat B."/>
            <person name="Van de Peer Y."/>
            <person name="Rouze P."/>
            <person name="Ellis J.G."/>
            <person name="Dodds P.N."/>
            <person name="Schein J.E."/>
            <person name="Zhong S."/>
            <person name="Hamelin R.C."/>
            <person name="Grigoriev I.V."/>
            <person name="Szabo L.J."/>
            <person name="Martin F."/>
        </authorList>
    </citation>
    <scope>NUCLEOTIDE SEQUENCE [LARGE SCALE GENOMIC DNA]</scope>
    <source>
        <strain evidence="3">98AG31 / pathotype 3-4-7</strain>
    </source>
</reference>
<protein>
    <submittedName>
        <fullName evidence="2">Uncharacterized protein</fullName>
    </submittedName>
</protein>
<proteinExistence type="predicted"/>
<dbReference type="Proteomes" id="UP000001072">
    <property type="component" value="Unassembled WGS sequence"/>
</dbReference>
<name>F4S933_MELLP</name>
<dbReference type="RefSeq" id="XP_007417870.1">
    <property type="nucleotide sequence ID" value="XM_007417808.1"/>
</dbReference>
<dbReference type="AlphaFoldDB" id="F4S933"/>
<gene>
    <name evidence="2" type="ORF">MELLADRAFT_69009</name>
</gene>
<organism evidence="3">
    <name type="scientific">Melampsora larici-populina (strain 98AG31 / pathotype 3-4-7)</name>
    <name type="common">Poplar leaf rust fungus</name>
    <dbReference type="NCBI Taxonomy" id="747676"/>
    <lineage>
        <taxon>Eukaryota</taxon>
        <taxon>Fungi</taxon>
        <taxon>Dikarya</taxon>
        <taxon>Basidiomycota</taxon>
        <taxon>Pucciniomycotina</taxon>
        <taxon>Pucciniomycetes</taxon>
        <taxon>Pucciniales</taxon>
        <taxon>Melampsoraceae</taxon>
        <taxon>Melampsora</taxon>
    </lineage>
</organism>
<keyword evidence="3" id="KW-1185">Reference proteome</keyword>